<proteinExistence type="predicted"/>
<evidence type="ECO:0000313" key="2">
    <source>
        <dbReference type="Proteomes" id="UP001176940"/>
    </source>
</evidence>
<accession>A0ABN9MN18</accession>
<name>A0ABN9MN18_9NEOB</name>
<comment type="caution">
    <text evidence="1">The sequence shown here is derived from an EMBL/GenBank/DDBJ whole genome shotgun (WGS) entry which is preliminary data.</text>
</comment>
<evidence type="ECO:0000313" key="1">
    <source>
        <dbReference type="EMBL" id="CAJ0967000.1"/>
    </source>
</evidence>
<dbReference type="EMBL" id="CAUEEQ010077969">
    <property type="protein sequence ID" value="CAJ0967000.1"/>
    <property type="molecule type" value="Genomic_DNA"/>
</dbReference>
<organism evidence="1 2">
    <name type="scientific">Ranitomeya imitator</name>
    <name type="common">mimic poison frog</name>
    <dbReference type="NCBI Taxonomy" id="111125"/>
    <lineage>
        <taxon>Eukaryota</taxon>
        <taxon>Metazoa</taxon>
        <taxon>Chordata</taxon>
        <taxon>Craniata</taxon>
        <taxon>Vertebrata</taxon>
        <taxon>Euteleostomi</taxon>
        <taxon>Amphibia</taxon>
        <taxon>Batrachia</taxon>
        <taxon>Anura</taxon>
        <taxon>Neobatrachia</taxon>
        <taxon>Hyloidea</taxon>
        <taxon>Dendrobatidae</taxon>
        <taxon>Dendrobatinae</taxon>
        <taxon>Ranitomeya</taxon>
    </lineage>
</organism>
<dbReference type="Proteomes" id="UP001176940">
    <property type="component" value="Unassembled WGS sequence"/>
</dbReference>
<sequence length="175" mass="19868">MTHVKTLMSVLKSQKSVPWEHAATLLAASSVFAQRALCFPLLERDAEMLELDYATLSLKKDNVPHPRLKITRKLNVAVLLKQLDGDLRVKSAQWKEMRVSKKSVHMDLAMKLDQVGNDLIWMNAWIQINARMGFVLTQMAPTGVNVPLAMSSQGKNVWISIMEWVQKRSKTAQKK</sequence>
<keyword evidence="2" id="KW-1185">Reference proteome</keyword>
<protein>
    <submittedName>
        <fullName evidence="1">Uncharacterized protein</fullName>
    </submittedName>
</protein>
<gene>
    <name evidence="1" type="ORF">RIMI_LOCUS21877434</name>
</gene>
<reference evidence="1" key="1">
    <citation type="submission" date="2023-07" db="EMBL/GenBank/DDBJ databases">
        <authorList>
            <person name="Stuckert A."/>
        </authorList>
    </citation>
    <scope>NUCLEOTIDE SEQUENCE</scope>
</reference>